<organism evidence="5 6">
    <name type="scientific">Luteolibacter soli</name>
    <dbReference type="NCBI Taxonomy" id="3135280"/>
    <lineage>
        <taxon>Bacteria</taxon>
        <taxon>Pseudomonadati</taxon>
        <taxon>Verrucomicrobiota</taxon>
        <taxon>Verrucomicrobiia</taxon>
        <taxon>Verrucomicrobiales</taxon>
        <taxon>Verrucomicrobiaceae</taxon>
        <taxon>Luteolibacter</taxon>
    </lineage>
</organism>
<gene>
    <name evidence="5" type="ORF">WKV53_13045</name>
</gene>
<evidence type="ECO:0000259" key="4">
    <source>
        <dbReference type="PROSITE" id="PS50932"/>
    </source>
</evidence>
<dbReference type="RefSeq" id="WP_341405040.1">
    <property type="nucleotide sequence ID" value="NZ_JBBUKT010000004.1"/>
</dbReference>
<sequence>MTPEPENRRFSLRDIARQLGVSHAAVSMALRDSPRISATLKEKIRNYAEQVGYRPDPMLTALASYRQSKSNPAIQAAIAWINAWPQPDELRSFREFDAYWLGASAAAEKFGYRLEEFRVGRECSPKRLHQILSTRGIRGLLLPPHREQPDWGDFPWSSYSLVRFGRSLGKPHTHIVTADQVANTMLAIHEILRRGYRRVGLVIEEKRLRESGHLFEGGYALAQRSIPDKDRVPVMALGALSAGEKSKSIATWIKKHKVEAIFTDLAEVPDLLGKQGIRIPDDVALAVTSVLDAQADAGIDQHPEEIGRVGLLMLNSLINDGARGIPKIFRQILVEGSWVDGSTLPDRR</sequence>
<dbReference type="Pfam" id="PF00356">
    <property type="entry name" value="LacI"/>
    <property type="match status" value="1"/>
</dbReference>
<reference evidence="5 6" key="1">
    <citation type="submission" date="2024-04" db="EMBL/GenBank/DDBJ databases">
        <title>Luteolibacter sp. isolated from soil.</title>
        <authorList>
            <person name="An J."/>
        </authorList>
    </citation>
    <scope>NUCLEOTIDE SEQUENCE [LARGE SCALE GENOMIC DNA]</scope>
    <source>
        <strain evidence="5 6">Y139</strain>
    </source>
</reference>
<protein>
    <submittedName>
        <fullName evidence="5">LacI family DNA-binding transcriptional regulator</fullName>
    </submittedName>
</protein>
<evidence type="ECO:0000256" key="2">
    <source>
        <dbReference type="ARBA" id="ARBA00023125"/>
    </source>
</evidence>
<dbReference type="CDD" id="cd01392">
    <property type="entry name" value="HTH_LacI"/>
    <property type="match status" value="1"/>
</dbReference>
<dbReference type="SMART" id="SM00354">
    <property type="entry name" value="HTH_LACI"/>
    <property type="match status" value="1"/>
</dbReference>
<accession>A0ABU9AW92</accession>
<dbReference type="PANTHER" id="PTHR30146">
    <property type="entry name" value="LACI-RELATED TRANSCRIPTIONAL REPRESSOR"/>
    <property type="match status" value="1"/>
</dbReference>
<dbReference type="Gene3D" id="3.40.50.2300">
    <property type="match status" value="2"/>
</dbReference>
<dbReference type="Proteomes" id="UP001371305">
    <property type="component" value="Unassembled WGS sequence"/>
</dbReference>
<evidence type="ECO:0000313" key="5">
    <source>
        <dbReference type="EMBL" id="MEK7951436.1"/>
    </source>
</evidence>
<feature type="domain" description="HTH lacI-type" evidence="4">
    <location>
        <begin position="10"/>
        <end position="64"/>
    </location>
</feature>
<evidence type="ECO:0000313" key="6">
    <source>
        <dbReference type="Proteomes" id="UP001371305"/>
    </source>
</evidence>
<dbReference type="InterPro" id="IPR000843">
    <property type="entry name" value="HTH_LacI"/>
</dbReference>
<keyword evidence="1" id="KW-0805">Transcription regulation</keyword>
<dbReference type="PANTHER" id="PTHR30146:SF109">
    <property type="entry name" value="HTH-TYPE TRANSCRIPTIONAL REGULATOR GALS"/>
    <property type="match status" value="1"/>
</dbReference>
<dbReference type="SUPFAM" id="SSF53822">
    <property type="entry name" value="Periplasmic binding protein-like I"/>
    <property type="match status" value="1"/>
</dbReference>
<keyword evidence="3" id="KW-0804">Transcription</keyword>
<dbReference type="EMBL" id="JBBUKT010000004">
    <property type="protein sequence ID" value="MEK7951436.1"/>
    <property type="molecule type" value="Genomic_DNA"/>
</dbReference>
<dbReference type="PROSITE" id="PS50932">
    <property type="entry name" value="HTH_LACI_2"/>
    <property type="match status" value="1"/>
</dbReference>
<evidence type="ECO:0000256" key="1">
    <source>
        <dbReference type="ARBA" id="ARBA00023015"/>
    </source>
</evidence>
<comment type="caution">
    <text evidence="5">The sequence shown here is derived from an EMBL/GenBank/DDBJ whole genome shotgun (WGS) entry which is preliminary data.</text>
</comment>
<dbReference type="InterPro" id="IPR028082">
    <property type="entry name" value="Peripla_BP_I"/>
</dbReference>
<keyword evidence="2 5" id="KW-0238">DNA-binding</keyword>
<keyword evidence="6" id="KW-1185">Reference proteome</keyword>
<dbReference type="SUPFAM" id="SSF47413">
    <property type="entry name" value="lambda repressor-like DNA-binding domains"/>
    <property type="match status" value="1"/>
</dbReference>
<dbReference type="InterPro" id="IPR010982">
    <property type="entry name" value="Lambda_DNA-bd_dom_sf"/>
</dbReference>
<evidence type="ECO:0000256" key="3">
    <source>
        <dbReference type="ARBA" id="ARBA00023163"/>
    </source>
</evidence>
<name>A0ABU9AW92_9BACT</name>
<proteinExistence type="predicted"/>
<dbReference type="GO" id="GO:0003677">
    <property type="term" value="F:DNA binding"/>
    <property type="evidence" value="ECO:0007669"/>
    <property type="project" value="UniProtKB-KW"/>
</dbReference>
<dbReference type="Gene3D" id="1.10.260.40">
    <property type="entry name" value="lambda repressor-like DNA-binding domains"/>
    <property type="match status" value="1"/>
</dbReference>